<evidence type="ECO:0000259" key="7">
    <source>
        <dbReference type="PROSITE" id="PS50026"/>
    </source>
</evidence>
<dbReference type="GO" id="GO:0007157">
    <property type="term" value="P:heterophilic cell-cell adhesion via plasma membrane cell adhesion molecules"/>
    <property type="evidence" value="ECO:0007669"/>
    <property type="project" value="TreeGrafter"/>
</dbReference>
<dbReference type="GO" id="GO:0045197">
    <property type="term" value="P:establishment or maintenance of epithelial cell apical/basal polarity"/>
    <property type="evidence" value="ECO:0007669"/>
    <property type="project" value="TreeGrafter"/>
</dbReference>
<dbReference type="Proteomes" id="UP000663836">
    <property type="component" value="Unassembled WGS sequence"/>
</dbReference>
<dbReference type="SMART" id="SM00181">
    <property type="entry name" value="EGF"/>
    <property type="match status" value="3"/>
</dbReference>
<organism evidence="8 10">
    <name type="scientific">Rotaria sordida</name>
    <dbReference type="NCBI Taxonomy" id="392033"/>
    <lineage>
        <taxon>Eukaryota</taxon>
        <taxon>Metazoa</taxon>
        <taxon>Spiralia</taxon>
        <taxon>Gnathifera</taxon>
        <taxon>Rotifera</taxon>
        <taxon>Eurotatoria</taxon>
        <taxon>Bdelloidea</taxon>
        <taxon>Philodinida</taxon>
        <taxon>Philodinidae</taxon>
        <taxon>Rotaria</taxon>
    </lineage>
</organism>
<evidence type="ECO:0000256" key="2">
    <source>
        <dbReference type="ARBA" id="ARBA00022729"/>
    </source>
</evidence>
<dbReference type="PROSITE" id="PS50026">
    <property type="entry name" value="EGF_3"/>
    <property type="match status" value="2"/>
</dbReference>
<name>A0A814KNS5_9BILA</name>
<keyword evidence="3" id="KW-0677">Repeat</keyword>
<dbReference type="SUPFAM" id="SSF57196">
    <property type="entry name" value="EGF/Laminin"/>
    <property type="match status" value="2"/>
</dbReference>
<evidence type="ECO:0000256" key="5">
    <source>
        <dbReference type="PROSITE-ProRule" id="PRU00076"/>
    </source>
</evidence>
<gene>
    <name evidence="9" type="ORF">JBS370_LOCUS3117</name>
    <name evidence="8" type="ORF">ZHD862_LOCUS15114</name>
</gene>
<feature type="disulfide bond" evidence="5">
    <location>
        <begin position="147"/>
        <end position="156"/>
    </location>
</feature>
<keyword evidence="2 6" id="KW-0732">Signal</keyword>
<comment type="caution">
    <text evidence="8">The sequence shown here is derived from an EMBL/GenBank/DDBJ whole genome shotgun (WGS) entry which is preliminary data.</text>
</comment>
<proteinExistence type="predicted"/>
<feature type="disulfide bond" evidence="5">
    <location>
        <begin position="187"/>
        <end position="196"/>
    </location>
</feature>
<dbReference type="AlphaFoldDB" id="A0A814KNS5"/>
<dbReference type="Proteomes" id="UP000663864">
    <property type="component" value="Unassembled WGS sequence"/>
</dbReference>
<dbReference type="InterPro" id="IPR000742">
    <property type="entry name" value="EGF"/>
</dbReference>
<dbReference type="InterPro" id="IPR051022">
    <property type="entry name" value="Notch_Cell-Fate_Det"/>
</dbReference>
<dbReference type="Pfam" id="PF00008">
    <property type="entry name" value="EGF"/>
    <property type="match status" value="1"/>
</dbReference>
<feature type="disulfide bond" evidence="5">
    <location>
        <begin position="128"/>
        <end position="145"/>
    </location>
</feature>
<dbReference type="PANTHER" id="PTHR24049">
    <property type="entry name" value="CRUMBS FAMILY MEMBER"/>
    <property type="match status" value="1"/>
</dbReference>
<dbReference type="PANTHER" id="PTHR24049:SF22">
    <property type="entry name" value="DROSOPHILA CRUMBS HOMOLOG"/>
    <property type="match status" value="1"/>
</dbReference>
<feature type="chain" id="PRO_5036410385" description="EGF-like domain-containing protein" evidence="6">
    <location>
        <begin position="22"/>
        <end position="217"/>
    </location>
</feature>
<dbReference type="GO" id="GO:0032991">
    <property type="term" value="C:protein-containing complex"/>
    <property type="evidence" value="ECO:0007669"/>
    <property type="project" value="TreeGrafter"/>
</dbReference>
<protein>
    <recommendedName>
        <fullName evidence="7">EGF-like domain-containing protein</fullName>
    </recommendedName>
</protein>
<evidence type="ECO:0000256" key="6">
    <source>
        <dbReference type="SAM" id="SignalP"/>
    </source>
</evidence>
<dbReference type="GO" id="GO:0005886">
    <property type="term" value="C:plasma membrane"/>
    <property type="evidence" value="ECO:0007669"/>
    <property type="project" value="TreeGrafter"/>
</dbReference>
<keyword evidence="1 5" id="KW-0245">EGF-like domain</keyword>
<feature type="signal peptide" evidence="6">
    <location>
        <begin position="1"/>
        <end position="21"/>
    </location>
</feature>
<evidence type="ECO:0000256" key="4">
    <source>
        <dbReference type="ARBA" id="ARBA00023157"/>
    </source>
</evidence>
<dbReference type="EMBL" id="CAJNOT010000674">
    <property type="protein sequence ID" value="CAF1052163.1"/>
    <property type="molecule type" value="Genomic_DNA"/>
</dbReference>
<accession>A0A814KNS5</accession>
<keyword evidence="4 5" id="KW-1015">Disulfide bond</keyword>
<comment type="caution">
    <text evidence="5">Lacks conserved residue(s) required for the propagation of feature annotation.</text>
</comment>
<sequence length="217" mass="23792">MFNGMIVIAIALFIQLHNVYAQNACTAVALAACGQHPCIQTGTEYSCLCSNMQLAQSAAQCNIINPIVTQPPIVFPNQCGNAVCPPGATCIPTNQNPPLYVCVCANNVIANPTCPTTLPNNPCLLNPCINGGTCVVNQLTLQAVCVCPQNTYGRNCATYYPSVGHHNNWCYNGGRHINAYGQPYCTCPYHYRGRRCELQYSPYNYVYLYQYPQQYGK</sequence>
<feature type="domain" description="EGF-like" evidence="7">
    <location>
        <begin position="119"/>
        <end position="157"/>
    </location>
</feature>
<feature type="domain" description="EGF-like" evidence="7">
    <location>
        <begin position="162"/>
        <end position="197"/>
    </location>
</feature>
<dbReference type="EMBL" id="CAJOBD010000130">
    <property type="protein sequence ID" value="CAF3587397.1"/>
    <property type="molecule type" value="Genomic_DNA"/>
</dbReference>
<evidence type="ECO:0000256" key="3">
    <source>
        <dbReference type="ARBA" id="ARBA00022737"/>
    </source>
</evidence>
<evidence type="ECO:0000313" key="10">
    <source>
        <dbReference type="Proteomes" id="UP000663864"/>
    </source>
</evidence>
<evidence type="ECO:0000313" key="8">
    <source>
        <dbReference type="EMBL" id="CAF1052163.1"/>
    </source>
</evidence>
<reference evidence="8" key="1">
    <citation type="submission" date="2021-02" db="EMBL/GenBank/DDBJ databases">
        <authorList>
            <person name="Nowell W R."/>
        </authorList>
    </citation>
    <scope>NUCLEOTIDE SEQUENCE</scope>
</reference>
<evidence type="ECO:0000256" key="1">
    <source>
        <dbReference type="ARBA" id="ARBA00022536"/>
    </source>
</evidence>
<dbReference type="Gene3D" id="2.10.25.10">
    <property type="entry name" value="Laminin"/>
    <property type="match status" value="2"/>
</dbReference>
<dbReference type="PROSITE" id="PS00022">
    <property type="entry name" value="EGF_1"/>
    <property type="match status" value="2"/>
</dbReference>
<evidence type="ECO:0000313" key="9">
    <source>
        <dbReference type="EMBL" id="CAF3587397.1"/>
    </source>
</evidence>